<evidence type="ECO:0008006" key="5">
    <source>
        <dbReference type="Google" id="ProtNLM"/>
    </source>
</evidence>
<name>A0A9W6LEA9_9BACT</name>
<feature type="domain" description="GmrSD restriction endonucleases N-terminal" evidence="1">
    <location>
        <begin position="3"/>
        <end position="217"/>
    </location>
</feature>
<organism evidence="3 4">
    <name type="scientific">Geobacter hydrogenophilus</name>
    <dbReference type="NCBI Taxonomy" id="40983"/>
    <lineage>
        <taxon>Bacteria</taxon>
        <taxon>Pseudomonadati</taxon>
        <taxon>Thermodesulfobacteriota</taxon>
        <taxon>Desulfuromonadia</taxon>
        <taxon>Geobacterales</taxon>
        <taxon>Geobacteraceae</taxon>
        <taxon>Geobacter</taxon>
    </lineage>
</organism>
<keyword evidence="4" id="KW-1185">Reference proteome</keyword>
<evidence type="ECO:0000313" key="3">
    <source>
        <dbReference type="EMBL" id="GLI39494.1"/>
    </source>
</evidence>
<dbReference type="AlphaFoldDB" id="A0A9W6LEA9"/>
<dbReference type="Proteomes" id="UP001144352">
    <property type="component" value="Unassembled WGS sequence"/>
</dbReference>
<proteinExistence type="predicted"/>
<protein>
    <recommendedName>
        <fullName evidence="5">DUF262 domain-containing protein</fullName>
    </recommendedName>
</protein>
<accession>A0A9W6LEA9</accession>
<dbReference type="InterPro" id="IPR007421">
    <property type="entry name" value="Schlafen_AlbA_2_dom"/>
</dbReference>
<dbReference type="Pfam" id="PF03235">
    <property type="entry name" value="GmrSD_N"/>
    <property type="match status" value="1"/>
</dbReference>
<dbReference type="Pfam" id="PF04326">
    <property type="entry name" value="SLFN_AlbA_2"/>
    <property type="match status" value="1"/>
</dbReference>
<evidence type="ECO:0000259" key="1">
    <source>
        <dbReference type="Pfam" id="PF03235"/>
    </source>
</evidence>
<dbReference type="PANTHER" id="PTHR37292">
    <property type="entry name" value="VNG6097C"/>
    <property type="match status" value="1"/>
</dbReference>
<dbReference type="InterPro" id="IPR038461">
    <property type="entry name" value="Schlafen_AlbA_2_dom_sf"/>
</dbReference>
<feature type="domain" description="Schlafen AlbA-2" evidence="2">
    <location>
        <begin position="557"/>
        <end position="696"/>
    </location>
</feature>
<sequence>MKVNQILDKIDENQLFVPAFQREYVWRRDDAKYLIASLIKDYPTGTMLTWETNNPPELKGKWKYDPKQGAVKLILDGQQRITTLYMLIRGEIPPYYKPEEITHDTRNLYVNVETLDLQYFKKQLMENNPLWVNVTDIFKKKVRSKDVVKALRQKETVSDERDDLIDDNFKVIEAIPERDFLEQSIPVKASIKEAIDIFYIVNASGVNLTDAELALAQMCGYWPNARELFKAKLLELEKNGFVFKLDFLVFVMLGCLHNAGSEMKKLHTPDNLEQAKAAWELLEKDVIDYVMNILKTHAYIDHTQEINSVFALVPIIVYTFNRFRSGTKHLTQDEIKKIIKWFYYSQIRQRYISQTPQKLDKDVGIVSKSSNPFDDLLNVIKVERPLAISKDEFVGVDIRHPLWALMRWYFKSRNAVCFTTGLGIRKNMGKKFVLEWDHIFPYSILKENGYDINNRLKYSLAQEITNRAVLTQLANRSKSNIAAENYLDGVEKNHPTALKLQSIPLDRELWKLENFEAFLAERRRMLADELNNFLDKITKTEDTALETPIEELIEEGESSGLEFKSSLRWNYQESVVDKKLEQVIIKSITSFSNSEGGTLLIGVDDEGEILGLEHDFNSLSGNSDEFELHLRNLLNQQFGAAFAATGIAASFPQIEDREICRIDIKKGGTPLYVQETDKNGVKSDKFYVRSGNSSIALQLKEVAGYIRGRFS</sequence>
<dbReference type="Gene3D" id="3.30.950.30">
    <property type="entry name" value="Schlafen, AAA domain"/>
    <property type="match status" value="1"/>
</dbReference>
<comment type="caution">
    <text evidence="3">The sequence shown here is derived from an EMBL/GenBank/DDBJ whole genome shotgun (WGS) entry which is preliminary data.</text>
</comment>
<dbReference type="EMBL" id="BSDS01000002">
    <property type="protein sequence ID" value="GLI39494.1"/>
    <property type="molecule type" value="Genomic_DNA"/>
</dbReference>
<dbReference type="InterPro" id="IPR004919">
    <property type="entry name" value="GmrSD_N"/>
</dbReference>
<gene>
    <name evidence="3" type="ORF">GHYDROH2_29950</name>
</gene>
<evidence type="ECO:0000259" key="2">
    <source>
        <dbReference type="Pfam" id="PF04326"/>
    </source>
</evidence>
<dbReference type="PANTHER" id="PTHR37292:SF2">
    <property type="entry name" value="DUF262 DOMAIN-CONTAINING PROTEIN"/>
    <property type="match status" value="1"/>
</dbReference>
<evidence type="ECO:0000313" key="4">
    <source>
        <dbReference type="Proteomes" id="UP001144352"/>
    </source>
</evidence>
<reference evidence="3" key="1">
    <citation type="submission" date="2022-12" db="EMBL/GenBank/DDBJ databases">
        <title>Reference genome sequencing for broad-spectrum identification of bacterial and archaeal isolates by mass spectrometry.</title>
        <authorList>
            <person name="Sekiguchi Y."/>
            <person name="Tourlousse D.M."/>
        </authorList>
    </citation>
    <scope>NUCLEOTIDE SEQUENCE</scope>
    <source>
        <strain evidence="3">H2</strain>
    </source>
</reference>
<dbReference type="RefSeq" id="WP_214187431.1">
    <property type="nucleotide sequence ID" value="NZ_BSDS01000002.1"/>
</dbReference>